<accession>A0A7X1M8S9</accession>
<keyword evidence="2" id="KW-1185">Reference proteome</keyword>
<evidence type="ECO:0000313" key="2">
    <source>
        <dbReference type="Proteomes" id="UP000584670"/>
    </source>
</evidence>
<sequence>MFAGLVVDGGLALAAKVRAIGEAQEAGRAGAQALDLAAYRDSGTVRLVPDGARTLAQNYLASTSDSGTVTVIDDTVTVTVTARQHTQLLGLLGLDSLTVIGSGSAHPARGITAEDREFANSEGVSGANPRVVGSGG</sequence>
<name>A0A7X1M8S9_9ACTN</name>
<dbReference type="Proteomes" id="UP000584670">
    <property type="component" value="Unassembled WGS sequence"/>
</dbReference>
<comment type="caution">
    <text evidence="1">The sequence shown here is derived from an EMBL/GenBank/DDBJ whole genome shotgun (WGS) entry which is preliminary data.</text>
</comment>
<reference evidence="1 2" key="1">
    <citation type="submission" date="2020-08" db="EMBL/GenBank/DDBJ databases">
        <title>Streptomyces sp. PSKA01 genome sequencing and assembly.</title>
        <authorList>
            <person name="Mandal S."/>
            <person name="Maiti P.K."/>
            <person name="Das P."/>
        </authorList>
    </citation>
    <scope>NUCLEOTIDE SEQUENCE [LARGE SCALE GENOMIC DNA]</scope>
    <source>
        <strain evidence="1 2">PSKA01</strain>
    </source>
</reference>
<dbReference type="EMBL" id="JACMSF010000008">
    <property type="protein sequence ID" value="MBC2901898.1"/>
    <property type="molecule type" value="Genomic_DNA"/>
</dbReference>
<gene>
    <name evidence="1" type="ORF">H4N64_09825</name>
</gene>
<proteinExistence type="predicted"/>
<protein>
    <submittedName>
        <fullName evidence="1">Uncharacterized protein</fullName>
    </submittedName>
</protein>
<evidence type="ECO:0000313" key="1">
    <source>
        <dbReference type="EMBL" id="MBC2901898.1"/>
    </source>
</evidence>
<dbReference type="AlphaFoldDB" id="A0A7X1M8S9"/>
<organism evidence="1 2">
    <name type="scientific">Streptomyces cupreus</name>
    <dbReference type="NCBI Taxonomy" id="2759956"/>
    <lineage>
        <taxon>Bacteria</taxon>
        <taxon>Bacillati</taxon>
        <taxon>Actinomycetota</taxon>
        <taxon>Actinomycetes</taxon>
        <taxon>Kitasatosporales</taxon>
        <taxon>Streptomycetaceae</taxon>
        <taxon>Streptomyces</taxon>
    </lineage>
</organism>